<evidence type="ECO:0000313" key="10">
    <source>
        <dbReference type="Proteomes" id="UP000612349"/>
    </source>
</evidence>
<evidence type="ECO:0000256" key="2">
    <source>
        <dbReference type="ARBA" id="ARBA00022448"/>
    </source>
</evidence>
<keyword evidence="5" id="KW-0408">Iron</keyword>
<comment type="caution">
    <text evidence="9">The sequence shown here is derived from an EMBL/GenBank/DDBJ whole genome shotgun (WGS) entry which is preliminary data.</text>
</comment>
<feature type="transmembrane region" description="Helical" evidence="7">
    <location>
        <begin position="142"/>
        <end position="158"/>
    </location>
</feature>
<dbReference type="PANTHER" id="PTHR36964:SF1">
    <property type="entry name" value="PROTEIN-METHIONINE-SULFOXIDE REDUCTASE HEME-BINDING SUBUNIT MSRQ"/>
    <property type="match status" value="1"/>
</dbReference>
<dbReference type="Pfam" id="PF01794">
    <property type="entry name" value="Ferric_reduct"/>
    <property type="match status" value="1"/>
</dbReference>
<dbReference type="Proteomes" id="UP000612349">
    <property type="component" value="Unassembled WGS sequence"/>
</dbReference>
<accession>A0A916Z7C8</accession>
<keyword evidence="4 7" id="KW-1133">Transmembrane helix</keyword>
<evidence type="ECO:0000256" key="1">
    <source>
        <dbReference type="ARBA" id="ARBA00004141"/>
    </source>
</evidence>
<dbReference type="GO" id="GO:0005886">
    <property type="term" value="C:plasma membrane"/>
    <property type="evidence" value="ECO:0007669"/>
    <property type="project" value="TreeGrafter"/>
</dbReference>
<proteinExistence type="predicted"/>
<comment type="subcellular location">
    <subcellularLocation>
        <location evidence="1">Membrane</location>
        <topology evidence="1">Multi-pass membrane protein</topology>
    </subcellularLocation>
</comment>
<dbReference type="InterPro" id="IPR013130">
    <property type="entry name" value="Fe3_Rdtase_TM_dom"/>
</dbReference>
<organism evidence="9 10">
    <name type="scientific">Croceicoccus mobilis</name>
    <dbReference type="NCBI Taxonomy" id="1703339"/>
    <lineage>
        <taxon>Bacteria</taxon>
        <taxon>Pseudomonadati</taxon>
        <taxon>Pseudomonadota</taxon>
        <taxon>Alphaproteobacteria</taxon>
        <taxon>Sphingomonadales</taxon>
        <taxon>Erythrobacteraceae</taxon>
        <taxon>Croceicoccus</taxon>
    </lineage>
</organism>
<dbReference type="GO" id="GO:0020037">
    <property type="term" value="F:heme binding"/>
    <property type="evidence" value="ECO:0007669"/>
    <property type="project" value="TreeGrafter"/>
</dbReference>
<feature type="transmembrane region" description="Helical" evidence="7">
    <location>
        <begin position="111"/>
        <end position="130"/>
    </location>
</feature>
<feature type="transmembrane region" description="Helical" evidence="7">
    <location>
        <begin position="70"/>
        <end position="91"/>
    </location>
</feature>
<evidence type="ECO:0000256" key="5">
    <source>
        <dbReference type="ARBA" id="ARBA00023004"/>
    </source>
</evidence>
<dbReference type="RefSeq" id="WP_082921999.1">
    <property type="nucleotide sequence ID" value="NZ_BMIP01000007.1"/>
</dbReference>
<keyword evidence="10" id="KW-1185">Reference proteome</keyword>
<keyword evidence="6 7" id="KW-0472">Membrane</keyword>
<evidence type="ECO:0000313" key="9">
    <source>
        <dbReference type="EMBL" id="GGD78673.1"/>
    </source>
</evidence>
<evidence type="ECO:0000259" key="8">
    <source>
        <dbReference type="Pfam" id="PF01794"/>
    </source>
</evidence>
<evidence type="ECO:0000256" key="3">
    <source>
        <dbReference type="ARBA" id="ARBA00022692"/>
    </source>
</evidence>
<evidence type="ECO:0000256" key="6">
    <source>
        <dbReference type="ARBA" id="ARBA00023136"/>
    </source>
</evidence>
<keyword evidence="3 7" id="KW-0812">Transmembrane</keyword>
<protein>
    <recommendedName>
        <fullName evidence="8">Ferric oxidoreductase domain-containing protein</fullName>
    </recommendedName>
</protein>
<dbReference type="OrthoDB" id="9788328at2"/>
<evidence type="ECO:0000256" key="4">
    <source>
        <dbReference type="ARBA" id="ARBA00022989"/>
    </source>
</evidence>
<gene>
    <name evidence="9" type="ORF">GCM10010990_30690</name>
</gene>
<feature type="domain" description="Ferric oxidoreductase" evidence="8">
    <location>
        <begin position="38"/>
        <end position="151"/>
    </location>
</feature>
<evidence type="ECO:0000256" key="7">
    <source>
        <dbReference type="SAM" id="Phobius"/>
    </source>
</evidence>
<sequence length="192" mass="21853">MIRWPRLLLWLLLAIPAALMITDLAGGALAMDLYHPSGEMAVRLMILALLPGPLVDAFGPNRFLRGWIAVRRNLGVAAFLYGLLHLFFYVLDMQMVSAMIGELAIPGIWTGWVALITMAAPAALSFDAALRRLGRRWKRWQRLVYPAFLVALVHWLLLDWAWLPAFIHLAPVMLAWALRFTMRRRKIQRSVA</sequence>
<dbReference type="GO" id="GO:0016679">
    <property type="term" value="F:oxidoreductase activity, acting on diphenols and related substances as donors"/>
    <property type="evidence" value="ECO:0007669"/>
    <property type="project" value="TreeGrafter"/>
</dbReference>
<dbReference type="EMBL" id="BMIP01000007">
    <property type="protein sequence ID" value="GGD78673.1"/>
    <property type="molecule type" value="Genomic_DNA"/>
</dbReference>
<dbReference type="AlphaFoldDB" id="A0A916Z7C8"/>
<feature type="transmembrane region" description="Helical" evidence="7">
    <location>
        <begin position="40"/>
        <end position="58"/>
    </location>
</feature>
<dbReference type="PANTHER" id="PTHR36964">
    <property type="entry name" value="PROTEIN-METHIONINE-SULFOXIDE REDUCTASE HEME-BINDING SUBUNIT MSRQ"/>
    <property type="match status" value="1"/>
</dbReference>
<feature type="transmembrane region" description="Helical" evidence="7">
    <location>
        <begin position="164"/>
        <end position="182"/>
    </location>
</feature>
<reference evidence="9" key="2">
    <citation type="submission" date="2020-09" db="EMBL/GenBank/DDBJ databases">
        <authorList>
            <person name="Sun Q."/>
            <person name="Zhou Y."/>
        </authorList>
    </citation>
    <scope>NUCLEOTIDE SEQUENCE</scope>
    <source>
        <strain evidence="9">CGMCC 1.15360</strain>
    </source>
</reference>
<reference evidence="9" key="1">
    <citation type="journal article" date="2014" name="Int. J. Syst. Evol. Microbiol.">
        <title>Complete genome sequence of Corynebacterium casei LMG S-19264T (=DSM 44701T), isolated from a smear-ripened cheese.</title>
        <authorList>
            <consortium name="US DOE Joint Genome Institute (JGI-PGF)"/>
            <person name="Walter F."/>
            <person name="Albersmeier A."/>
            <person name="Kalinowski J."/>
            <person name="Ruckert C."/>
        </authorList>
    </citation>
    <scope>NUCLEOTIDE SEQUENCE</scope>
    <source>
        <strain evidence="9">CGMCC 1.15360</strain>
    </source>
</reference>
<keyword evidence="2" id="KW-0813">Transport</keyword>
<dbReference type="InterPro" id="IPR022837">
    <property type="entry name" value="MsrQ-like"/>
</dbReference>
<name>A0A916Z7C8_9SPHN</name>
<dbReference type="GO" id="GO:0010181">
    <property type="term" value="F:FMN binding"/>
    <property type="evidence" value="ECO:0007669"/>
    <property type="project" value="TreeGrafter"/>
</dbReference>